<comment type="caution">
    <text evidence="1">The sequence shown here is derived from an EMBL/GenBank/DDBJ whole genome shotgun (WGS) entry which is preliminary data.</text>
</comment>
<protein>
    <submittedName>
        <fullName evidence="1">2167_t:CDS:1</fullName>
    </submittedName>
</protein>
<name>A0ACA9NBM9_9GLOM</name>
<organism evidence="1 2">
    <name type="scientific">Scutellospora calospora</name>
    <dbReference type="NCBI Taxonomy" id="85575"/>
    <lineage>
        <taxon>Eukaryota</taxon>
        <taxon>Fungi</taxon>
        <taxon>Fungi incertae sedis</taxon>
        <taxon>Mucoromycota</taxon>
        <taxon>Glomeromycotina</taxon>
        <taxon>Glomeromycetes</taxon>
        <taxon>Diversisporales</taxon>
        <taxon>Gigasporaceae</taxon>
        <taxon>Scutellospora</taxon>
    </lineage>
</organism>
<dbReference type="Proteomes" id="UP000789860">
    <property type="component" value="Unassembled WGS sequence"/>
</dbReference>
<proteinExistence type="predicted"/>
<reference evidence="1" key="1">
    <citation type="submission" date="2021-06" db="EMBL/GenBank/DDBJ databases">
        <authorList>
            <person name="Kallberg Y."/>
            <person name="Tangrot J."/>
            <person name="Rosling A."/>
        </authorList>
    </citation>
    <scope>NUCLEOTIDE SEQUENCE</scope>
    <source>
        <strain evidence="1">AU212A</strain>
    </source>
</reference>
<feature type="non-terminal residue" evidence="1">
    <location>
        <position position="134"/>
    </location>
</feature>
<accession>A0ACA9NBM9</accession>
<dbReference type="EMBL" id="CAJVPM010021638">
    <property type="protein sequence ID" value="CAG8641201.1"/>
    <property type="molecule type" value="Genomic_DNA"/>
</dbReference>
<gene>
    <name evidence="1" type="ORF">SCALOS_LOCUS8334</name>
</gene>
<feature type="non-terminal residue" evidence="1">
    <location>
        <position position="1"/>
    </location>
</feature>
<sequence length="134" mass="14958">TLGTGNFILASSYVQHTDSQVSLANTFGDLEVSPPTNVLAERDQNVLEKGTKKVWASDLEKDQKQKNKEFIEGLLSVHPDTSEPIFLPFRMSCFVPTNLVVVAGMLMSNPSMKSIIFWQWVNQSINVAINYPLN</sequence>
<evidence type="ECO:0000313" key="1">
    <source>
        <dbReference type="EMBL" id="CAG8641201.1"/>
    </source>
</evidence>
<keyword evidence="2" id="KW-1185">Reference proteome</keyword>
<evidence type="ECO:0000313" key="2">
    <source>
        <dbReference type="Proteomes" id="UP000789860"/>
    </source>
</evidence>